<reference evidence="3" key="1">
    <citation type="journal article" date="2011" name="Genome Res.">
        <title>Phylogeny-wide analysis of social amoeba genomes highlights ancient origins for complex intercellular communication.</title>
        <authorList>
            <person name="Heidel A.J."/>
            <person name="Lawal H.M."/>
            <person name="Felder M."/>
            <person name="Schilde C."/>
            <person name="Helps N.R."/>
            <person name="Tunggal B."/>
            <person name="Rivero F."/>
            <person name="John U."/>
            <person name="Schleicher M."/>
            <person name="Eichinger L."/>
            <person name="Platzer M."/>
            <person name="Noegel A.A."/>
            <person name="Schaap P."/>
            <person name="Gloeckner G."/>
        </authorList>
    </citation>
    <scope>NUCLEOTIDE SEQUENCE [LARGE SCALE GENOMIC DNA]</scope>
    <source>
        <strain evidence="3">SH3</strain>
    </source>
</reference>
<keyword evidence="1" id="KW-0732">Signal</keyword>
<protein>
    <recommendedName>
        <fullName evidence="4">Paramecium surface antigen repeat-containing protein</fullName>
    </recommendedName>
</protein>
<name>F4Q0H0_CACFS</name>
<keyword evidence="3" id="KW-1185">Reference proteome</keyword>
<dbReference type="PANTHER" id="PTHR33459">
    <property type="entry name" value="DD-GDCA PROTEIN"/>
    <property type="match status" value="1"/>
</dbReference>
<dbReference type="KEGG" id="dfa:DFA_03815"/>
<dbReference type="OrthoDB" id="4405280at2759"/>
<organism evidence="2 3">
    <name type="scientific">Cavenderia fasciculata</name>
    <name type="common">Slime mold</name>
    <name type="synonym">Dictyostelium fasciculatum</name>
    <dbReference type="NCBI Taxonomy" id="261658"/>
    <lineage>
        <taxon>Eukaryota</taxon>
        <taxon>Amoebozoa</taxon>
        <taxon>Evosea</taxon>
        <taxon>Eumycetozoa</taxon>
        <taxon>Dictyostelia</taxon>
        <taxon>Acytosteliales</taxon>
        <taxon>Cavenderiaceae</taxon>
        <taxon>Cavenderia</taxon>
    </lineage>
</organism>
<evidence type="ECO:0000313" key="3">
    <source>
        <dbReference type="Proteomes" id="UP000007797"/>
    </source>
</evidence>
<evidence type="ECO:0000313" key="2">
    <source>
        <dbReference type="EMBL" id="EGG18321.1"/>
    </source>
</evidence>
<sequence length="343" mass="36124">MKFLIVLLLALIAYVSAEQCSGYTTIAKCVGEGDVCNHDQPCTELLYCNNNGNSVQNGTCVKYAELNQDCSKTTCSPLYSCESNKCVVANNVQNNGTCQSDYQCMGSMTCVSSVCTLGTNKCKVNVECPFGTSCDVSSGNCTTDIAAGQSIPVKADQKCALGSAQNTDGKCVALYSLAANAACNDDSLCDDQLICSAGVCAAIPAATPSTTNCSATACTSYEVCICKGGDTNATSGTCYTKDLTGSAMETRKNSHMDYLNCVNTNKCVLENNLQAPAYSSCADDKCATEWCKFQSDNVFKAVYNPIPESCQRNDPICANNSSNMVSASFSLIVILSIIVASIF</sequence>
<feature type="chain" id="PRO_5003313569" description="Paramecium surface antigen repeat-containing protein" evidence="1">
    <location>
        <begin position="18"/>
        <end position="343"/>
    </location>
</feature>
<dbReference type="Proteomes" id="UP000007797">
    <property type="component" value="Unassembled WGS sequence"/>
</dbReference>
<accession>F4Q0H0</accession>
<dbReference type="EMBL" id="GL883018">
    <property type="protein sequence ID" value="EGG18321.1"/>
    <property type="molecule type" value="Genomic_DNA"/>
</dbReference>
<gene>
    <name evidence="2" type="ORF">DFA_03815</name>
</gene>
<dbReference type="RefSeq" id="XP_004366225.1">
    <property type="nucleotide sequence ID" value="XM_004366168.1"/>
</dbReference>
<dbReference type="InterPro" id="IPR052326">
    <property type="entry name" value="Diff-Dev_Assoc_Protein"/>
</dbReference>
<evidence type="ECO:0000256" key="1">
    <source>
        <dbReference type="SAM" id="SignalP"/>
    </source>
</evidence>
<dbReference type="OMA" id="PICANNS"/>
<dbReference type="PANTHER" id="PTHR33459:SF7">
    <property type="entry name" value="DD-GDCA PROTEIN"/>
    <property type="match status" value="1"/>
</dbReference>
<dbReference type="GeneID" id="14870748"/>
<evidence type="ECO:0008006" key="4">
    <source>
        <dbReference type="Google" id="ProtNLM"/>
    </source>
</evidence>
<feature type="signal peptide" evidence="1">
    <location>
        <begin position="1"/>
        <end position="17"/>
    </location>
</feature>
<dbReference type="AlphaFoldDB" id="F4Q0H0"/>
<proteinExistence type="predicted"/>